<organism evidence="2 3">
    <name type="scientific">Paraconiothyrium brasiliense</name>
    <dbReference type="NCBI Taxonomy" id="300254"/>
    <lineage>
        <taxon>Eukaryota</taxon>
        <taxon>Fungi</taxon>
        <taxon>Dikarya</taxon>
        <taxon>Ascomycota</taxon>
        <taxon>Pezizomycotina</taxon>
        <taxon>Dothideomycetes</taxon>
        <taxon>Pleosporomycetidae</taxon>
        <taxon>Pleosporales</taxon>
        <taxon>Massarineae</taxon>
        <taxon>Didymosphaeriaceae</taxon>
        <taxon>Paraconiothyrium</taxon>
    </lineage>
</organism>
<sequence length="762" mass="82268">MPGNVALAGQCCSGEDNDTPECTTDGINDAGDETPATNAAKIGYELESSTVRLAPEKDGCTETQTDQAKGHLLAGRKGTNWMLTADTLAGAIPHQQVDIEYILNGQNIKLGTSDLQNAANAAAADFKAWNPWAKMKPNSFEIEGNECNNWKVFRPFEVKTDDIPFNAQATAPMPLEAVQDLFRISKTRIQSPLVPASGADDAVYVTKDFFQASPGGVRSDSLKDDTLAFFSIVMSYAKAETDFSSKPGKSIKSTIPIMPRNDFTTIYKKLKEDSAIPTIDGSLWDLVNKLSCYKNGGNDGTTIVYDTEFCDGNDLKDPKPKDGKLEGMIYHAKSSSGEDQCTMKEWIDAVEAEKEDPITRVDKKIDGSVGKFGSRYELVLDTDREVPVFEFRNLYAPVAKEFGKAVKTVEDAIVGYHKKFANGPRKFRRRQDAKYSHIRRNAPRDDCAAPTSTATAAPTTTVPQPTPPPNISCKLQLNDPGQGINQEGCICGSTTLPLLTVTDATSDSQSCDYTALPTSSVSNPISIEHQTYTANCYLCTLIGGIADTPSCATKPVDGCTPTTPAAPTATVFLSNNSVPIGDENNKNNGADLRKDLFNKLKALCPGSASACDSKTPAEFDKVETVTGDEPIEETIKFIIQDSHYNSGQERDQMIAAAVASWQQGVAKSCKEVEYEDTEDLTKSGCGTGNARDGPYANHMNIQLDYTIGHGDSAFNEFICEIIVDGLTALALVSSLLALSFLLSPVSWGCSLEKEVHHLGIGL</sequence>
<evidence type="ECO:0000313" key="2">
    <source>
        <dbReference type="EMBL" id="KAL1602366.1"/>
    </source>
</evidence>
<proteinExistence type="predicted"/>
<reference evidence="2 3" key="1">
    <citation type="submission" date="2024-02" db="EMBL/GenBank/DDBJ databases">
        <title>De novo assembly and annotation of 12 fungi associated with fruit tree decline syndrome in Ontario, Canada.</title>
        <authorList>
            <person name="Sulman M."/>
            <person name="Ellouze W."/>
            <person name="Ilyukhin E."/>
        </authorList>
    </citation>
    <scope>NUCLEOTIDE SEQUENCE [LARGE SCALE GENOMIC DNA]</scope>
    <source>
        <strain evidence="2 3">M42-189</strain>
    </source>
</reference>
<name>A0ABR3RD39_9PLEO</name>
<dbReference type="EMBL" id="JAKJXO020000007">
    <property type="protein sequence ID" value="KAL1602366.1"/>
    <property type="molecule type" value="Genomic_DNA"/>
</dbReference>
<protein>
    <submittedName>
        <fullName evidence="2">Uncharacterized protein</fullName>
    </submittedName>
</protein>
<gene>
    <name evidence="2" type="ORF">SLS60_005782</name>
</gene>
<evidence type="ECO:0000256" key="1">
    <source>
        <dbReference type="SAM" id="MobiDB-lite"/>
    </source>
</evidence>
<comment type="caution">
    <text evidence="2">The sequence shown here is derived from an EMBL/GenBank/DDBJ whole genome shotgun (WGS) entry which is preliminary data.</text>
</comment>
<keyword evidence="3" id="KW-1185">Reference proteome</keyword>
<feature type="region of interest" description="Disordered" evidence="1">
    <location>
        <begin position="439"/>
        <end position="467"/>
    </location>
</feature>
<evidence type="ECO:0000313" key="3">
    <source>
        <dbReference type="Proteomes" id="UP001521785"/>
    </source>
</evidence>
<feature type="compositionally biased region" description="Low complexity" evidence="1">
    <location>
        <begin position="448"/>
        <end position="463"/>
    </location>
</feature>
<dbReference type="Proteomes" id="UP001521785">
    <property type="component" value="Unassembled WGS sequence"/>
</dbReference>
<accession>A0ABR3RD39</accession>